<dbReference type="EMBL" id="MLJW01000625">
    <property type="protein sequence ID" value="OIQ84340.1"/>
    <property type="molecule type" value="Genomic_DNA"/>
</dbReference>
<dbReference type="SUPFAM" id="SSF53335">
    <property type="entry name" value="S-adenosyl-L-methionine-dependent methyltransferases"/>
    <property type="match status" value="1"/>
</dbReference>
<gene>
    <name evidence="2" type="ORF">GALL_338360</name>
</gene>
<dbReference type="InterPro" id="IPR029063">
    <property type="entry name" value="SAM-dependent_MTases_sf"/>
</dbReference>
<accession>A0A1J5QX29</accession>
<evidence type="ECO:0000313" key="2">
    <source>
        <dbReference type="EMBL" id="OIQ84340.1"/>
    </source>
</evidence>
<dbReference type="CDD" id="cd02440">
    <property type="entry name" value="AdoMet_MTases"/>
    <property type="match status" value="1"/>
</dbReference>
<name>A0A1J5QX29_9ZZZZ</name>
<proteinExistence type="predicted"/>
<evidence type="ECO:0000259" key="1">
    <source>
        <dbReference type="Pfam" id="PF13649"/>
    </source>
</evidence>
<protein>
    <submittedName>
        <fullName evidence="2">Tellurite resistance protein TehB</fullName>
    </submittedName>
</protein>
<dbReference type="Gene3D" id="3.40.50.150">
    <property type="entry name" value="Vaccinia Virus protein VP39"/>
    <property type="match status" value="1"/>
</dbReference>
<organism evidence="2">
    <name type="scientific">mine drainage metagenome</name>
    <dbReference type="NCBI Taxonomy" id="410659"/>
    <lineage>
        <taxon>unclassified sequences</taxon>
        <taxon>metagenomes</taxon>
        <taxon>ecological metagenomes</taxon>
    </lineage>
</organism>
<dbReference type="AlphaFoldDB" id="A0A1J5QX29"/>
<dbReference type="Pfam" id="PF13649">
    <property type="entry name" value="Methyltransf_25"/>
    <property type="match status" value="1"/>
</dbReference>
<reference evidence="2" key="1">
    <citation type="submission" date="2016-10" db="EMBL/GenBank/DDBJ databases">
        <title>Sequence of Gallionella enrichment culture.</title>
        <authorList>
            <person name="Poehlein A."/>
            <person name="Muehling M."/>
            <person name="Daniel R."/>
        </authorList>
    </citation>
    <scope>NUCLEOTIDE SEQUENCE</scope>
</reference>
<comment type="caution">
    <text evidence="2">The sequence shown here is derived from an EMBL/GenBank/DDBJ whole genome shotgun (WGS) entry which is preliminary data.</text>
</comment>
<sequence length="203" mass="21429">MDSAGWDARYAGTDLVWSPEPNVWAVEVLGGRAPGSALDLGTGEGRHALWLAQHGWDVTAVDFSGEAIRKAKLVQAERVPHTAGRITWLQEDVVRYVPPARASAAVMMMYLHLDAASRRVVVRNAATALAIGGVLLVVGHDTTNPTEGSGGPSNPDVLFSAADVVVDLAGLPGLSITRAERVRRPAGEGRIALDALVEVIRTA</sequence>
<dbReference type="InterPro" id="IPR041698">
    <property type="entry name" value="Methyltransf_25"/>
</dbReference>
<feature type="domain" description="Methyltransferase" evidence="1">
    <location>
        <begin position="38"/>
        <end position="133"/>
    </location>
</feature>